<evidence type="ECO:0000256" key="2">
    <source>
        <dbReference type="ARBA" id="ARBA00012438"/>
    </source>
</evidence>
<name>A0A1I5G8G9_9FIRM</name>
<dbReference type="STRING" id="1527.SAMN04489757_1188"/>
<keyword evidence="4 7" id="KW-0418">Kinase</keyword>
<proteinExistence type="predicted"/>
<dbReference type="InterPro" id="IPR004358">
    <property type="entry name" value="Sig_transdc_His_kin-like_C"/>
</dbReference>
<dbReference type="Pfam" id="PF00512">
    <property type="entry name" value="HisKA"/>
    <property type="match status" value="1"/>
</dbReference>
<sequence>MYTKEEELQLQELIKSNKEFAYFINKSDENCKLLISHFSHELRNPLTLIKSTVQLIESNHPEARDFKYWTQLNEDINELEVLLTDLSFYNNSEKISIEKQDLLLLLNSVLSAFYPQAEQRGIHLSLTVDDNDKPYFTQFPHDRIKIKQVFTNLIRNAFDATKAGNYIHIECKAYSPTHIAIAVHNNGHMIPEDEISTIFDPFVTYKAGGTGLGLAISSRIIKAHEGTMKVSSTEEKTSFLITLPL</sequence>
<dbReference type="Gene3D" id="3.30.565.10">
    <property type="entry name" value="Histidine kinase-like ATPase, C-terminal domain"/>
    <property type="match status" value="1"/>
</dbReference>
<reference evidence="7 8" key="1">
    <citation type="submission" date="2016-10" db="EMBL/GenBank/DDBJ databases">
        <authorList>
            <person name="de Groot N.N."/>
        </authorList>
    </citation>
    <scope>NUCLEOTIDE SEQUENCE [LARGE SCALE GENOMIC DNA]</scope>
    <source>
        <strain evidence="7 8">DSM 1283</strain>
    </source>
</reference>
<dbReference type="PROSITE" id="PS50109">
    <property type="entry name" value="HIS_KIN"/>
    <property type="match status" value="1"/>
</dbReference>
<dbReference type="GO" id="GO:0000155">
    <property type="term" value="F:phosphorelay sensor kinase activity"/>
    <property type="evidence" value="ECO:0007669"/>
    <property type="project" value="InterPro"/>
</dbReference>
<dbReference type="InterPro" id="IPR036890">
    <property type="entry name" value="HATPase_C_sf"/>
</dbReference>
<dbReference type="SUPFAM" id="SSF47384">
    <property type="entry name" value="Homodimeric domain of signal transducing histidine kinase"/>
    <property type="match status" value="1"/>
</dbReference>
<keyword evidence="4 7" id="KW-0808">Transferase</keyword>
<keyword evidence="8" id="KW-1185">Reference proteome</keyword>
<dbReference type="PANTHER" id="PTHR43547:SF2">
    <property type="entry name" value="HYBRID SIGNAL TRANSDUCTION HISTIDINE KINASE C"/>
    <property type="match status" value="1"/>
</dbReference>
<dbReference type="RefSeq" id="WP_170847970.1">
    <property type="nucleotide sequence ID" value="NZ_BAABFM010000023.1"/>
</dbReference>
<gene>
    <name evidence="7" type="ORF">SAMN04489757_1188</name>
</gene>
<evidence type="ECO:0000313" key="7">
    <source>
        <dbReference type="EMBL" id="SFO32294.1"/>
    </source>
</evidence>
<dbReference type="SUPFAM" id="SSF55874">
    <property type="entry name" value="ATPase domain of HSP90 chaperone/DNA topoisomerase II/histidine kinase"/>
    <property type="match status" value="1"/>
</dbReference>
<evidence type="ECO:0000256" key="5">
    <source>
        <dbReference type="ARBA" id="ARBA00023012"/>
    </source>
</evidence>
<evidence type="ECO:0000256" key="3">
    <source>
        <dbReference type="ARBA" id="ARBA00022553"/>
    </source>
</evidence>
<dbReference type="Gene3D" id="1.10.287.130">
    <property type="match status" value="1"/>
</dbReference>
<evidence type="ECO:0000256" key="4">
    <source>
        <dbReference type="ARBA" id="ARBA00022777"/>
    </source>
</evidence>
<dbReference type="CDD" id="cd00082">
    <property type="entry name" value="HisKA"/>
    <property type="match status" value="1"/>
</dbReference>
<evidence type="ECO:0000256" key="1">
    <source>
        <dbReference type="ARBA" id="ARBA00000085"/>
    </source>
</evidence>
<dbReference type="EMBL" id="FOWD01000018">
    <property type="protein sequence ID" value="SFO32294.1"/>
    <property type="molecule type" value="Genomic_DNA"/>
</dbReference>
<dbReference type="EC" id="2.7.13.3" evidence="2"/>
<dbReference type="PANTHER" id="PTHR43547">
    <property type="entry name" value="TWO-COMPONENT HISTIDINE KINASE"/>
    <property type="match status" value="1"/>
</dbReference>
<feature type="domain" description="Histidine kinase" evidence="6">
    <location>
        <begin position="37"/>
        <end position="245"/>
    </location>
</feature>
<dbReference type="SMART" id="SM00387">
    <property type="entry name" value="HATPase_c"/>
    <property type="match status" value="1"/>
</dbReference>
<keyword evidence="5" id="KW-0902">Two-component regulatory system</keyword>
<evidence type="ECO:0000259" key="6">
    <source>
        <dbReference type="PROSITE" id="PS50109"/>
    </source>
</evidence>
<dbReference type="Pfam" id="PF02518">
    <property type="entry name" value="HATPase_c"/>
    <property type="match status" value="1"/>
</dbReference>
<organism evidence="7 8">
    <name type="scientific">Anaerocolumna aminovalerica</name>
    <dbReference type="NCBI Taxonomy" id="1527"/>
    <lineage>
        <taxon>Bacteria</taxon>
        <taxon>Bacillati</taxon>
        <taxon>Bacillota</taxon>
        <taxon>Clostridia</taxon>
        <taxon>Lachnospirales</taxon>
        <taxon>Lachnospiraceae</taxon>
        <taxon>Anaerocolumna</taxon>
    </lineage>
</organism>
<evidence type="ECO:0000313" key="8">
    <source>
        <dbReference type="Proteomes" id="UP000198806"/>
    </source>
</evidence>
<dbReference type="InterPro" id="IPR005467">
    <property type="entry name" value="His_kinase_dom"/>
</dbReference>
<dbReference type="InterPro" id="IPR003594">
    <property type="entry name" value="HATPase_dom"/>
</dbReference>
<dbReference type="AlphaFoldDB" id="A0A1I5G8G9"/>
<dbReference type="InterPro" id="IPR036097">
    <property type="entry name" value="HisK_dim/P_sf"/>
</dbReference>
<accession>A0A1I5G8G9</accession>
<keyword evidence="3" id="KW-0597">Phosphoprotein</keyword>
<dbReference type="Proteomes" id="UP000198806">
    <property type="component" value="Unassembled WGS sequence"/>
</dbReference>
<dbReference type="PRINTS" id="PR00344">
    <property type="entry name" value="BCTRLSENSOR"/>
</dbReference>
<comment type="catalytic activity">
    <reaction evidence="1">
        <text>ATP + protein L-histidine = ADP + protein N-phospho-L-histidine.</text>
        <dbReference type="EC" id="2.7.13.3"/>
    </reaction>
</comment>
<protein>
    <recommendedName>
        <fullName evidence="2">histidine kinase</fullName>
        <ecNumber evidence="2">2.7.13.3</ecNumber>
    </recommendedName>
</protein>
<dbReference type="InterPro" id="IPR003661">
    <property type="entry name" value="HisK_dim/P_dom"/>
</dbReference>